<dbReference type="InterPro" id="IPR038063">
    <property type="entry name" value="Transpep_catalytic_dom"/>
</dbReference>
<feature type="signal peptide" evidence="8">
    <location>
        <begin position="1"/>
        <end position="22"/>
    </location>
</feature>
<dbReference type="EMBL" id="JAMGBA010000004">
    <property type="protein sequence ID" value="MCL6699773.1"/>
    <property type="molecule type" value="Genomic_DNA"/>
</dbReference>
<evidence type="ECO:0000256" key="5">
    <source>
        <dbReference type="ARBA" id="ARBA00022984"/>
    </source>
</evidence>
<keyword evidence="4 7" id="KW-0133">Cell shape</keyword>
<keyword evidence="8" id="KW-0732">Signal</keyword>
<dbReference type="Gene3D" id="2.40.440.10">
    <property type="entry name" value="L,D-transpeptidase catalytic domain-like"/>
    <property type="match status" value="1"/>
</dbReference>
<evidence type="ECO:0000313" key="11">
    <source>
        <dbReference type="Proteomes" id="UP001203410"/>
    </source>
</evidence>
<evidence type="ECO:0000259" key="9">
    <source>
        <dbReference type="PROSITE" id="PS52029"/>
    </source>
</evidence>
<dbReference type="PANTHER" id="PTHR41533:SF2">
    <property type="entry name" value="BLR7131 PROTEIN"/>
    <property type="match status" value="1"/>
</dbReference>
<dbReference type="PANTHER" id="PTHR41533">
    <property type="entry name" value="L,D-TRANSPEPTIDASE HI_1667-RELATED"/>
    <property type="match status" value="1"/>
</dbReference>
<comment type="caution">
    <text evidence="10">The sequence shown here is derived from an EMBL/GenBank/DDBJ whole genome shotgun (WGS) entry which is preliminary data.</text>
</comment>
<dbReference type="InterPro" id="IPR045380">
    <property type="entry name" value="LD_TPept_scaffold_dom"/>
</dbReference>
<dbReference type="Pfam" id="PF20142">
    <property type="entry name" value="Scaffold"/>
    <property type="match status" value="1"/>
</dbReference>
<dbReference type="InterPro" id="IPR005490">
    <property type="entry name" value="LD_TPept_cat_dom"/>
</dbReference>
<evidence type="ECO:0000256" key="1">
    <source>
        <dbReference type="ARBA" id="ARBA00004752"/>
    </source>
</evidence>
<protein>
    <submittedName>
        <fullName evidence="10">L,D-transpeptidase family protein</fullName>
    </submittedName>
</protein>
<feature type="active site" description="Nucleophile" evidence="7">
    <location>
        <position position="371"/>
    </location>
</feature>
<keyword evidence="3" id="KW-0808">Transferase</keyword>
<keyword evidence="6 7" id="KW-0961">Cell wall biogenesis/degradation</keyword>
<keyword evidence="11" id="KW-1185">Reference proteome</keyword>
<dbReference type="Pfam" id="PF03734">
    <property type="entry name" value="YkuD"/>
    <property type="match status" value="1"/>
</dbReference>
<evidence type="ECO:0000256" key="8">
    <source>
        <dbReference type="SAM" id="SignalP"/>
    </source>
</evidence>
<reference evidence="10 11" key="1">
    <citation type="submission" date="2022-05" db="EMBL/GenBank/DDBJ databases">
        <authorList>
            <person name="Jo J.-H."/>
            <person name="Im W.-T."/>
        </authorList>
    </citation>
    <scope>NUCLEOTIDE SEQUENCE [LARGE SCALE GENOMIC DNA]</scope>
    <source>
        <strain evidence="10 11">NSE70-1</strain>
    </source>
</reference>
<accession>A0ABT0RY93</accession>
<evidence type="ECO:0000256" key="4">
    <source>
        <dbReference type="ARBA" id="ARBA00022960"/>
    </source>
</evidence>
<keyword evidence="5 7" id="KW-0573">Peptidoglycan synthesis</keyword>
<evidence type="ECO:0000256" key="3">
    <source>
        <dbReference type="ARBA" id="ARBA00022679"/>
    </source>
</evidence>
<evidence type="ECO:0000256" key="7">
    <source>
        <dbReference type="PROSITE-ProRule" id="PRU01373"/>
    </source>
</evidence>
<sequence length="445" mass="48083">MISKTCGLAVIAALIASTPGYAKKKKAEPVPVVAVPTILRAFTPIDRFYSARKDAPLWISNREAQAALLQLLRDAPIDGFARGPALATQIEAAIATAQAGDAAAATSADRLMSQSLIDYVQSLYTPIPGMTYGDNWVRVKVPTGESILATAARAPSLAAHMNEVWNLNPVYAQLRRAALEEAKLPDGGQSARLALNMTRARFKSPSSKFVLIDIASARMWMYENGAPVDSMKVVVGKNEIDPKSGDSLRTPMLAGVMYYAIYNPYWHVPDHLVRLNIAPAAAKLGPGALKGNKYEVVDAWSANPTILDPATVDWKAVAAGTAHALLRQKPTGANSMGKMKFPFENGLGIYLHDTPHKEYFKEAKRTLSNGCIRLERAADFGTWMMGRPARPEDTSAELTVPFPQGVPIYVTYLTALPDTGKIAYNKDVYGWDTTPPTKAAALGAQ</sequence>
<evidence type="ECO:0000256" key="6">
    <source>
        <dbReference type="ARBA" id="ARBA00023316"/>
    </source>
</evidence>
<comment type="similarity">
    <text evidence="2">Belongs to the YkuD family.</text>
</comment>
<dbReference type="CDD" id="cd16913">
    <property type="entry name" value="YkuD_like"/>
    <property type="match status" value="1"/>
</dbReference>
<organism evidence="10 11">
    <name type="scientific">Sphingomonas caseinilyticus</name>
    <dbReference type="NCBI Taxonomy" id="2908205"/>
    <lineage>
        <taxon>Bacteria</taxon>
        <taxon>Pseudomonadati</taxon>
        <taxon>Pseudomonadota</taxon>
        <taxon>Alphaproteobacteria</taxon>
        <taxon>Sphingomonadales</taxon>
        <taxon>Sphingomonadaceae</taxon>
        <taxon>Sphingomonas</taxon>
    </lineage>
</organism>
<comment type="pathway">
    <text evidence="1 7">Cell wall biogenesis; peptidoglycan biosynthesis.</text>
</comment>
<feature type="active site" description="Proton donor/acceptor" evidence="7">
    <location>
        <position position="352"/>
    </location>
</feature>
<dbReference type="PROSITE" id="PS52029">
    <property type="entry name" value="LD_TPASE"/>
    <property type="match status" value="1"/>
</dbReference>
<proteinExistence type="inferred from homology"/>
<evidence type="ECO:0000256" key="2">
    <source>
        <dbReference type="ARBA" id="ARBA00005992"/>
    </source>
</evidence>
<name>A0ABT0RY93_9SPHN</name>
<evidence type="ECO:0000313" key="10">
    <source>
        <dbReference type="EMBL" id="MCL6699773.1"/>
    </source>
</evidence>
<feature type="domain" description="L,D-TPase catalytic" evidence="9">
    <location>
        <begin position="208"/>
        <end position="411"/>
    </location>
</feature>
<dbReference type="RefSeq" id="WP_249905230.1">
    <property type="nucleotide sequence ID" value="NZ_JAMGBA010000004.1"/>
</dbReference>
<feature type="chain" id="PRO_5046741434" evidence="8">
    <location>
        <begin position="23"/>
        <end position="445"/>
    </location>
</feature>
<dbReference type="Proteomes" id="UP001203410">
    <property type="component" value="Unassembled WGS sequence"/>
</dbReference>
<dbReference type="InterPro" id="IPR052905">
    <property type="entry name" value="LD-transpeptidase_YkuD-like"/>
</dbReference>
<dbReference type="SUPFAM" id="SSF141523">
    <property type="entry name" value="L,D-transpeptidase catalytic domain-like"/>
    <property type="match status" value="1"/>
</dbReference>
<gene>
    <name evidence="10" type="ORF">LZ496_13405</name>
</gene>